<dbReference type="RefSeq" id="WP_203916441.1">
    <property type="nucleotide sequence ID" value="NZ_BONZ01000009.1"/>
</dbReference>
<sequence>MATIEEVKAGLGHAAQEAGTIAGQANAAAESADRMVARLQAVAQGTNHPKVAEAVARAQQAKQLLAEAVVAAQQAAQAAHEYIVVLG</sequence>
<proteinExistence type="predicted"/>
<name>A0A8J3VN08_9ACTN</name>
<comment type="caution">
    <text evidence="1">The sequence shown here is derived from an EMBL/GenBank/DDBJ whole genome shotgun (WGS) entry which is preliminary data.</text>
</comment>
<protein>
    <submittedName>
        <fullName evidence="1">Uncharacterized protein</fullName>
    </submittedName>
</protein>
<dbReference type="Proteomes" id="UP000642748">
    <property type="component" value="Unassembled WGS sequence"/>
</dbReference>
<dbReference type="EMBL" id="BONZ01000009">
    <property type="protein sequence ID" value="GIH12744.1"/>
    <property type="molecule type" value="Genomic_DNA"/>
</dbReference>
<accession>A0A8J3VN08</accession>
<reference evidence="1" key="1">
    <citation type="submission" date="2021-01" db="EMBL/GenBank/DDBJ databases">
        <title>Whole genome shotgun sequence of Rugosimonospora africana NBRC 104875.</title>
        <authorList>
            <person name="Komaki H."/>
            <person name="Tamura T."/>
        </authorList>
    </citation>
    <scope>NUCLEOTIDE SEQUENCE</scope>
    <source>
        <strain evidence="1">NBRC 104875</strain>
    </source>
</reference>
<evidence type="ECO:0000313" key="1">
    <source>
        <dbReference type="EMBL" id="GIH12744.1"/>
    </source>
</evidence>
<organism evidence="1 2">
    <name type="scientific">Rugosimonospora africana</name>
    <dbReference type="NCBI Taxonomy" id="556532"/>
    <lineage>
        <taxon>Bacteria</taxon>
        <taxon>Bacillati</taxon>
        <taxon>Actinomycetota</taxon>
        <taxon>Actinomycetes</taxon>
        <taxon>Micromonosporales</taxon>
        <taxon>Micromonosporaceae</taxon>
        <taxon>Rugosimonospora</taxon>
    </lineage>
</organism>
<evidence type="ECO:0000313" key="2">
    <source>
        <dbReference type="Proteomes" id="UP000642748"/>
    </source>
</evidence>
<dbReference type="AlphaFoldDB" id="A0A8J3VN08"/>
<keyword evidence="2" id="KW-1185">Reference proteome</keyword>
<gene>
    <name evidence="1" type="ORF">Raf01_09160</name>
</gene>